<organism evidence="8 9">
    <name type="scientific">Parafrankia irregularis</name>
    <dbReference type="NCBI Taxonomy" id="795642"/>
    <lineage>
        <taxon>Bacteria</taxon>
        <taxon>Bacillati</taxon>
        <taxon>Actinomycetota</taxon>
        <taxon>Actinomycetes</taxon>
        <taxon>Frankiales</taxon>
        <taxon>Frankiaceae</taxon>
        <taxon>Parafrankia</taxon>
    </lineage>
</organism>
<dbReference type="InterPro" id="IPR013154">
    <property type="entry name" value="ADH-like_N"/>
</dbReference>
<comment type="similarity">
    <text evidence="2">Belongs to the zinc-containing alcohol dehydrogenase family.</text>
</comment>
<dbReference type="GO" id="GO:0046872">
    <property type="term" value="F:metal ion binding"/>
    <property type="evidence" value="ECO:0007669"/>
    <property type="project" value="UniProtKB-KW"/>
</dbReference>
<evidence type="ECO:0000259" key="7">
    <source>
        <dbReference type="SMART" id="SM00829"/>
    </source>
</evidence>
<reference evidence="9" key="1">
    <citation type="submission" date="2015-11" db="EMBL/GenBank/DDBJ databases">
        <authorList>
            <person name="Varghese N."/>
        </authorList>
    </citation>
    <scope>NUCLEOTIDE SEQUENCE [LARGE SCALE GENOMIC DNA]</scope>
    <source>
        <strain evidence="9">DSM 45899</strain>
    </source>
</reference>
<evidence type="ECO:0000256" key="3">
    <source>
        <dbReference type="ARBA" id="ARBA00022723"/>
    </source>
</evidence>
<dbReference type="InterPro" id="IPR011032">
    <property type="entry name" value="GroES-like_sf"/>
</dbReference>
<sequence length="351" mass="35991">MRAARLHGPRDLRVDDVPAPSAGPGEVLLRPLFTGLCGSDLHMWHGGTGMSAGPLTLGHEFSAEVVEVGPDVDDPRVAAGQLRPGALVSVEPMWTCGHCGPCRAGSYNLCRNMVWHGLSDRAGALAELTVVRPGMVHVLPEGLDAVQGALIEPLAVAHHAVGRCGDIAGGSALVLGAGPVGLAAALDLVARGVERLVVTEPSKVRRDAVSTVLAAVGAGTASVVDPTETDPAELARELTKGEGVDCVVDAAGVEPAFQSGLSALRPGGTIVTVATYLKPVSLHPLLTMLSEIDVRASLGYRGDFPPVVDLMAAGAFPIDGWVRQVPLADVAEAFELLDAGADIKLLVDAGA</sequence>
<dbReference type="SUPFAM" id="SSF51735">
    <property type="entry name" value="NAD(P)-binding Rossmann-fold domains"/>
    <property type="match status" value="1"/>
</dbReference>
<dbReference type="Gene3D" id="3.40.50.720">
    <property type="entry name" value="NAD(P)-binding Rossmann-like Domain"/>
    <property type="match status" value="1"/>
</dbReference>
<protein>
    <submittedName>
        <fullName evidence="8">(R,R)-butanediol dehydrogenase / meso-butanediol dehydrogenase / diacetyl reductase</fullName>
    </submittedName>
</protein>
<dbReference type="SUPFAM" id="SSF50129">
    <property type="entry name" value="GroES-like"/>
    <property type="match status" value="1"/>
</dbReference>
<dbReference type="PANTHER" id="PTHR43161">
    <property type="entry name" value="SORBITOL DEHYDROGENASE"/>
    <property type="match status" value="1"/>
</dbReference>
<keyword evidence="5" id="KW-0560">Oxidoreductase</keyword>
<feature type="domain" description="Enoyl reductase (ER)" evidence="7">
    <location>
        <begin position="8"/>
        <end position="347"/>
    </location>
</feature>
<proteinExistence type="inferred from homology"/>
<dbReference type="EMBL" id="FAOZ01000026">
    <property type="protein sequence ID" value="CUU59249.1"/>
    <property type="molecule type" value="Genomic_DNA"/>
</dbReference>
<comment type="cofactor">
    <cofactor evidence="1">
        <name>Zn(2+)</name>
        <dbReference type="ChEBI" id="CHEBI:29105"/>
    </cofactor>
</comment>
<feature type="region of interest" description="Disordered" evidence="6">
    <location>
        <begin position="1"/>
        <end position="20"/>
    </location>
</feature>
<dbReference type="PANTHER" id="PTHR43161:SF23">
    <property type="entry name" value="(R,R)-BUTANEDIOL DEHYDROGENASE-RELATED"/>
    <property type="match status" value="1"/>
</dbReference>
<evidence type="ECO:0000256" key="4">
    <source>
        <dbReference type="ARBA" id="ARBA00022833"/>
    </source>
</evidence>
<evidence type="ECO:0000256" key="5">
    <source>
        <dbReference type="ARBA" id="ARBA00023002"/>
    </source>
</evidence>
<dbReference type="Proteomes" id="UP000198802">
    <property type="component" value="Unassembled WGS sequence"/>
</dbReference>
<evidence type="ECO:0000256" key="2">
    <source>
        <dbReference type="ARBA" id="ARBA00008072"/>
    </source>
</evidence>
<dbReference type="Pfam" id="PF00107">
    <property type="entry name" value="ADH_zinc_N"/>
    <property type="match status" value="1"/>
</dbReference>
<dbReference type="Pfam" id="PF08240">
    <property type="entry name" value="ADH_N"/>
    <property type="match status" value="1"/>
</dbReference>
<keyword evidence="9" id="KW-1185">Reference proteome</keyword>
<dbReference type="InterPro" id="IPR013149">
    <property type="entry name" value="ADH-like_C"/>
</dbReference>
<dbReference type="AlphaFoldDB" id="A0A0S4QUH6"/>
<gene>
    <name evidence="8" type="ORF">Ga0074812_12626</name>
</gene>
<keyword evidence="3" id="KW-0479">Metal-binding</keyword>
<dbReference type="SMART" id="SM00829">
    <property type="entry name" value="PKS_ER"/>
    <property type="match status" value="1"/>
</dbReference>
<evidence type="ECO:0000313" key="9">
    <source>
        <dbReference type="Proteomes" id="UP000198802"/>
    </source>
</evidence>
<keyword evidence="4" id="KW-0862">Zinc</keyword>
<accession>A0A0S4QUH6</accession>
<dbReference type="InterPro" id="IPR020843">
    <property type="entry name" value="ER"/>
</dbReference>
<dbReference type="InterPro" id="IPR036291">
    <property type="entry name" value="NAD(P)-bd_dom_sf"/>
</dbReference>
<dbReference type="Gene3D" id="3.90.180.10">
    <property type="entry name" value="Medium-chain alcohol dehydrogenases, catalytic domain"/>
    <property type="match status" value="1"/>
</dbReference>
<dbReference type="GO" id="GO:0016491">
    <property type="term" value="F:oxidoreductase activity"/>
    <property type="evidence" value="ECO:0007669"/>
    <property type="project" value="UniProtKB-KW"/>
</dbReference>
<evidence type="ECO:0000256" key="1">
    <source>
        <dbReference type="ARBA" id="ARBA00001947"/>
    </source>
</evidence>
<dbReference type="RefSeq" id="WP_091283192.1">
    <property type="nucleotide sequence ID" value="NZ_FAOZ01000026.1"/>
</dbReference>
<evidence type="ECO:0000313" key="8">
    <source>
        <dbReference type="EMBL" id="CUU59249.1"/>
    </source>
</evidence>
<name>A0A0S4QUH6_9ACTN</name>
<evidence type="ECO:0000256" key="6">
    <source>
        <dbReference type="SAM" id="MobiDB-lite"/>
    </source>
</evidence>